<feature type="transmembrane region" description="Helical" evidence="1">
    <location>
        <begin position="12"/>
        <end position="31"/>
    </location>
</feature>
<gene>
    <name evidence="2" type="ORF">LCGC14_1127710</name>
</gene>
<name>A0A0F9M250_9ZZZZ</name>
<reference evidence="2" key="1">
    <citation type="journal article" date="2015" name="Nature">
        <title>Complex archaea that bridge the gap between prokaryotes and eukaryotes.</title>
        <authorList>
            <person name="Spang A."/>
            <person name="Saw J.H."/>
            <person name="Jorgensen S.L."/>
            <person name="Zaremba-Niedzwiedzka K."/>
            <person name="Martijn J."/>
            <person name="Lind A.E."/>
            <person name="van Eijk R."/>
            <person name="Schleper C."/>
            <person name="Guy L."/>
            <person name="Ettema T.J."/>
        </authorList>
    </citation>
    <scope>NUCLEOTIDE SEQUENCE</scope>
</reference>
<dbReference type="AlphaFoldDB" id="A0A0F9M250"/>
<evidence type="ECO:0000313" key="2">
    <source>
        <dbReference type="EMBL" id="KKN01445.1"/>
    </source>
</evidence>
<organism evidence="2">
    <name type="scientific">marine sediment metagenome</name>
    <dbReference type="NCBI Taxonomy" id="412755"/>
    <lineage>
        <taxon>unclassified sequences</taxon>
        <taxon>metagenomes</taxon>
        <taxon>ecological metagenomes</taxon>
    </lineage>
</organism>
<protein>
    <submittedName>
        <fullName evidence="2">Uncharacterized protein</fullName>
    </submittedName>
</protein>
<proteinExistence type="predicted"/>
<dbReference type="EMBL" id="LAZR01005260">
    <property type="protein sequence ID" value="KKN01445.1"/>
    <property type="molecule type" value="Genomic_DNA"/>
</dbReference>
<comment type="caution">
    <text evidence="2">The sequence shown here is derived from an EMBL/GenBank/DDBJ whole genome shotgun (WGS) entry which is preliminary data.</text>
</comment>
<evidence type="ECO:0000256" key="1">
    <source>
        <dbReference type="SAM" id="Phobius"/>
    </source>
</evidence>
<keyword evidence="1" id="KW-0812">Transmembrane</keyword>
<keyword evidence="1" id="KW-1133">Transmembrane helix</keyword>
<accession>A0A0F9M250</accession>
<sequence>MRRLKKRSKYIDISLPALLLGGLFWLLATVGNWDVLDWIANLTVPQIAIGTFGGGILIVVLVWVVEIGKALKK</sequence>
<feature type="transmembrane region" description="Helical" evidence="1">
    <location>
        <begin position="43"/>
        <end position="65"/>
    </location>
</feature>
<keyword evidence="1" id="KW-0472">Membrane</keyword>